<evidence type="ECO:0000313" key="1">
    <source>
        <dbReference type="EMBL" id="KKZ91591.1"/>
    </source>
</evidence>
<dbReference type="Proteomes" id="UP000035350">
    <property type="component" value="Unassembled WGS sequence"/>
</dbReference>
<name>A0A0G8BXK3_9BACI</name>
<proteinExistence type="predicted"/>
<gene>
    <name evidence="1" type="ORF">B4147_5403</name>
</gene>
<dbReference type="EMBL" id="LCYN01000032">
    <property type="protein sequence ID" value="KKZ91591.1"/>
    <property type="molecule type" value="Genomic_DNA"/>
</dbReference>
<keyword evidence="1" id="KW-0378">Hydrolase</keyword>
<dbReference type="AlphaFoldDB" id="A0A0G8BXK3"/>
<sequence length="41" mass="4915">MSSFFEWNCQKKLSQYLDKGISPENKNCIKVSKIFREWGML</sequence>
<comment type="caution">
    <text evidence="1">The sequence shown here is derived from an EMBL/GenBank/DDBJ whole genome shotgun (WGS) entry which is preliminary data.</text>
</comment>
<dbReference type="PATRIC" id="fig|1396.433.peg.5733"/>
<dbReference type="GO" id="GO:0016787">
    <property type="term" value="F:hydrolase activity"/>
    <property type="evidence" value="ECO:0007669"/>
    <property type="project" value="UniProtKB-KW"/>
</dbReference>
<protein>
    <submittedName>
        <fullName evidence="1">Zinc metalloproteinase</fullName>
        <ecNumber evidence="1">3.4.24.29</ecNumber>
    </submittedName>
</protein>
<accession>A0A0G8BXK3</accession>
<reference evidence="2" key="2">
    <citation type="submission" date="2015-04" db="EMBL/GenBank/DDBJ databases">
        <title>Draft Genome Sequences of Eight Spore-Forming Food Isolates of Bacillus cereus Genome sequencing.</title>
        <authorList>
            <person name="Krawcyk A.O."/>
            <person name="de Jong A."/>
            <person name="Eijlander R.T."/>
            <person name="Berendsen E.M."/>
            <person name="Holsappel S."/>
            <person name="Wells-Bennik M."/>
            <person name="Kuipers O.P."/>
        </authorList>
    </citation>
    <scope>NUCLEOTIDE SEQUENCE [LARGE SCALE GENOMIC DNA]</scope>
    <source>
        <strain evidence="2">B4147</strain>
    </source>
</reference>
<evidence type="ECO:0000313" key="2">
    <source>
        <dbReference type="Proteomes" id="UP000035350"/>
    </source>
</evidence>
<organism evidence="1 2">
    <name type="scientific">Bacillus wiedmannii</name>
    <dbReference type="NCBI Taxonomy" id="1890302"/>
    <lineage>
        <taxon>Bacteria</taxon>
        <taxon>Bacillati</taxon>
        <taxon>Bacillota</taxon>
        <taxon>Bacilli</taxon>
        <taxon>Bacillales</taxon>
        <taxon>Bacillaceae</taxon>
        <taxon>Bacillus</taxon>
        <taxon>Bacillus cereus group</taxon>
    </lineage>
</organism>
<reference evidence="1 2" key="1">
    <citation type="journal article" date="2015" name="Genome Announc.">
        <title>Next-Generation Whole-Genome Sequencing of Eight Strains of Bacillus cereus, Isolated from Food.</title>
        <authorList>
            <person name="Krawczyk A.O."/>
            <person name="de Jong A."/>
            <person name="Eijlander R.T."/>
            <person name="Berendsen E.M."/>
            <person name="Holsappel S."/>
            <person name="Wells-Bennik M.H."/>
            <person name="Kuipers O.P."/>
        </authorList>
    </citation>
    <scope>NUCLEOTIDE SEQUENCE [LARGE SCALE GENOMIC DNA]</scope>
    <source>
        <strain evidence="1 2">B4147</strain>
    </source>
</reference>
<dbReference type="EC" id="3.4.24.29" evidence="1"/>